<proteinExistence type="predicted"/>
<accession>A0ABS5LGY5</accession>
<reference evidence="2 3" key="1">
    <citation type="submission" date="2021-04" db="EMBL/GenBank/DDBJ databases">
        <title>Metabacillus sp. strain KIGAM252 whole genome sequence.</title>
        <authorList>
            <person name="Seo M.-J."/>
            <person name="Cho E.-S."/>
            <person name="Hwang C.Y."/>
            <person name="Yoon D.J."/>
        </authorList>
    </citation>
    <scope>NUCLEOTIDE SEQUENCE [LARGE SCALE GENOMIC DNA]</scope>
    <source>
        <strain evidence="2 3">KIGAM252</strain>
    </source>
</reference>
<dbReference type="EMBL" id="JAGVRK010000001">
    <property type="protein sequence ID" value="MBS2970015.1"/>
    <property type="molecule type" value="Genomic_DNA"/>
</dbReference>
<keyword evidence="1" id="KW-0472">Membrane</keyword>
<evidence type="ECO:0000313" key="3">
    <source>
        <dbReference type="Proteomes" id="UP000682403"/>
    </source>
</evidence>
<protein>
    <submittedName>
        <fullName evidence="2">DUF2953 domain-containing protein</fullName>
    </submittedName>
</protein>
<keyword evidence="1" id="KW-0812">Transmembrane</keyword>
<evidence type="ECO:0000313" key="2">
    <source>
        <dbReference type="EMBL" id="MBS2970015.1"/>
    </source>
</evidence>
<keyword evidence="3" id="KW-1185">Reference proteome</keyword>
<comment type="caution">
    <text evidence="2">The sequence shown here is derived from an EMBL/GenBank/DDBJ whole genome shotgun (WGS) entry which is preliminary data.</text>
</comment>
<keyword evidence="1" id="KW-1133">Transmembrane helix</keyword>
<dbReference type="InterPro" id="IPR021338">
    <property type="entry name" value="DUF2953"/>
</dbReference>
<organism evidence="2 3">
    <name type="scientific">Metabacillus flavus</name>
    <dbReference type="NCBI Taxonomy" id="2823519"/>
    <lineage>
        <taxon>Bacteria</taxon>
        <taxon>Bacillati</taxon>
        <taxon>Bacillota</taxon>
        <taxon>Bacilli</taxon>
        <taxon>Bacillales</taxon>
        <taxon>Bacillaceae</taxon>
        <taxon>Metabacillus</taxon>
    </lineage>
</organism>
<dbReference type="Pfam" id="PF11167">
    <property type="entry name" value="DUF2953"/>
    <property type="match status" value="1"/>
</dbReference>
<dbReference type="Proteomes" id="UP000682403">
    <property type="component" value="Unassembled WGS sequence"/>
</dbReference>
<feature type="transmembrane region" description="Helical" evidence="1">
    <location>
        <begin position="6"/>
        <end position="25"/>
    </location>
</feature>
<name>A0ABS5LGY5_9BACI</name>
<sequence length="231" mass="25629">MLWVYGILIFIFLFMLLIAFTKLTITVEYRRIGKNDDLKVKVRAWGGLLRYSFKVPVIKASEKDMSVSVVEESNMGNEESSGKTKEDHITESDVKTGLGDFKELAAHITGLHTIAKKFLKHIEITSFEWHSRFGLGDAASTGGAAGMLWTIKGLICGAAGNYMQLKTQPILSIVPIFQGLCMDTMIIGIVRFRIGHAIIGGLRFVKYWKGGKPSFANKPLSKIFGEHNNTA</sequence>
<gene>
    <name evidence="2" type="ORF">J9317_14685</name>
</gene>
<dbReference type="RefSeq" id="WP_211559819.1">
    <property type="nucleotide sequence ID" value="NZ_JAGVRK010000001.1"/>
</dbReference>
<evidence type="ECO:0000256" key="1">
    <source>
        <dbReference type="SAM" id="Phobius"/>
    </source>
</evidence>